<dbReference type="FunFam" id="1.25.40.10:FF:000344">
    <property type="entry name" value="Pentatricopeptide repeat-containing protein"/>
    <property type="match status" value="1"/>
</dbReference>
<dbReference type="InterPro" id="IPR002885">
    <property type="entry name" value="PPR_rpt"/>
</dbReference>
<dbReference type="Proteomes" id="UP001179952">
    <property type="component" value="Unassembled WGS sequence"/>
</dbReference>
<sequence>MLSSINKNLTRTPTPTRASFLSSLLNSCIARSATGPGKQVHAQLILSGLSRNPFSATKLITLYSASHSTSHARAVFDGIPNRDRNVFVYNAMIRAYAWHGPHEHAISLFQTMVENGLEPDNFTYPFALKACSALSAFNDGRDIHERAFMSRWDSDPFVGAALVDMYSKCGSVDRARDAFDRVTDRDVVVWNSMIAAYAHNGLPTEAFEILRDMSTRGFRPTVATLVTTIATAADAAMLPQGREIHGHGVRMGFISQDKVNTALVDMYAKSGRLGVARTVFESLKERRNVSWNAIITGYAMHGNAEEALNLFDQMRSEQFDPDHITYVGVLAACSRGGLLELGKKHFDSMKGDHSIDPTVQHYTCMVDLLAHAGQLREAYDLINSMPMSPDSAVWCALLNACKIHKDVEMGECVLKKLIELEPDDAGNYVILSNIYAQAGKWDEVSDLRRSIAEKGIKKTIACSWIEVKNQVHSFLVGDAMHAQSKAIYAEMDRLEGLMRDAGYVPDTEPVFHDVENDEKAGLVRAHSERLAIAFGIISTPPGTRLLVNKNLRVCGDCHVAIKFISKIVGREIVIRDINRYHRFKDGECSCGDYW</sequence>
<dbReference type="GO" id="GO:0008270">
    <property type="term" value="F:zinc ion binding"/>
    <property type="evidence" value="ECO:0007669"/>
    <property type="project" value="InterPro"/>
</dbReference>
<dbReference type="EMBL" id="JAUJYN010000003">
    <property type="protein sequence ID" value="KAK1276011.1"/>
    <property type="molecule type" value="Genomic_DNA"/>
</dbReference>
<reference evidence="4" key="1">
    <citation type="journal article" date="2023" name="Nat. Commun.">
        <title>Diploid and tetraploid genomes of Acorus and the evolution of monocots.</title>
        <authorList>
            <person name="Ma L."/>
            <person name="Liu K.W."/>
            <person name="Li Z."/>
            <person name="Hsiao Y.Y."/>
            <person name="Qi Y."/>
            <person name="Fu T."/>
            <person name="Tang G.D."/>
            <person name="Zhang D."/>
            <person name="Sun W.H."/>
            <person name="Liu D.K."/>
            <person name="Li Y."/>
            <person name="Chen G.Z."/>
            <person name="Liu X.D."/>
            <person name="Liao X.Y."/>
            <person name="Jiang Y.T."/>
            <person name="Yu X."/>
            <person name="Hao Y."/>
            <person name="Huang J."/>
            <person name="Zhao X.W."/>
            <person name="Ke S."/>
            <person name="Chen Y.Y."/>
            <person name="Wu W.L."/>
            <person name="Hsu J.L."/>
            <person name="Lin Y.F."/>
            <person name="Huang M.D."/>
            <person name="Li C.Y."/>
            <person name="Huang L."/>
            <person name="Wang Z.W."/>
            <person name="Zhao X."/>
            <person name="Zhong W.Y."/>
            <person name="Peng D.H."/>
            <person name="Ahmad S."/>
            <person name="Lan S."/>
            <person name="Zhang J.S."/>
            <person name="Tsai W.C."/>
            <person name="Van de Peer Y."/>
            <person name="Liu Z.J."/>
        </authorList>
    </citation>
    <scope>NUCLEOTIDE SEQUENCE</scope>
    <source>
        <strain evidence="4">SCP</strain>
    </source>
</reference>
<dbReference type="InterPro" id="IPR032867">
    <property type="entry name" value="DYW_dom"/>
</dbReference>
<gene>
    <name evidence="4" type="ORF">QJS04_geneDACA011040</name>
</gene>
<dbReference type="GO" id="GO:0009451">
    <property type="term" value="P:RNA modification"/>
    <property type="evidence" value="ECO:0007669"/>
    <property type="project" value="InterPro"/>
</dbReference>
<dbReference type="GO" id="GO:0003723">
    <property type="term" value="F:RNA binding"/>
    <property type="evidence" value="ECO:0007669"/>
    <property type="project" value="InterPro"/>
</dbReference>
<evidence type="ECO:0000256" key="2">
    <source>
        <dbReference type="PROSITE-ProRule" id="PRU00708"/>
    </source>
</evidence>
<feature type="repeat" description="PPR" evidence="2">
    <location>
        <begin position="287"/>
        <end position="321"/>
    </location>
</feature>
<dbReference type="PANTHER" id="PTHR47926">
    <property type="entry name" value="PENTATRICOPEPTIDE REPEAT-CONTAINING PROTEIN"/>
    <property type="match status" value="1"/>
</dbReference>
<dbReference type="InterPro" id="IPR046960">
    <property type="entry name" value="PPR_At4g14850-like_plant"/>
</dbReference>
<keyword evidence="5" id="KW-1185">Reference proteome</keyword>
<evidence type="ECO:0000256" key="1">
    <source>
        <dbReference type="ARBA" id="ARBA00022737"/>
    </source>
</evidence>
<name>A0AAV9BH90_ACOGR</name>
<dbReference type="InterPro" id="IPR046848">
    <property type="entry name" value="E_motif"/>
</dbReference>
<dbReference type="Pfam" id="PF13041">
    <property type="entry name" value="PPR_2"/>
    <property type="match status" value="3"/>
</dbReference>
<organism evidence="4 5">
    <name type="scientific">Acorus gramineus</name>
    <name type="common">Dwarf sweet flag</name>
    <dbReference type="NCBI Taxonomy" id="55184"/>
    <lineage>
        <taxon>Eukaryota</taxon>
        <taxon>Viridiplantae</taxon>
        <taxon>Streptophyta</taxon>
        <taxon>Embryophyta</taxon>
        <taxon>Tracheophyta</taxon>
        <taxon>Spermatophyta</taxon>
        <taxon>Magnoliopsida</taxon>
        <taxon>Liliopsida</taxon>
        <taxon>Acoraceae</taxon>
        <taxon>Acorus</taxon>
    </lineage>
</organism>
<protein>
    <submittedName>
        <fullName evidence="4">Pentatricopeptide repeat-containing protein</fullName>
    </submittedName>
</protein>
<comment type="caution">
    <text evidence="4">The sequence shown here is derived from an EMBL/GenBank/DDBJ whole genome shotgun (WGS) entry which is preliminary data.</text>
</comment>
<dbReference type="SUPFAM" id="SSF48452">
    <property type="entry name" value="TPR-like"/>
    <property type="match status" value="3"/>
</dbReference>
<dbReference type="FunFam" id="1.25.40.10:FF:000031">
    <property type="entry name" value="Pentatricopeptide repeat-containing protein mitochondrial"/>
    <property type="match status" value="1"/>
</dbReference>
<dbReference type="Pfam" id="PF01535">
    <property type="entry name" value="PPR"/>
    <property type="match status" value="2"/>
</dbReference>
<dbReference type="AlphaFoldDB" id="A0AAV9BH90"/>
<accession>A0AAV9BH90</accession>
<dbReference type="FunFam" id="1.25.40.10:FF:000366">
    <property type="entry name" value="Pentatricopeptide (PPR) repeat-containing protein"/>
    <property type="match status" value="1"/>
</dbReference>
<dbReference type="Gene3D" id="1.25.40.10">
    <property type="entry name" value="Tetratricopeptide repeat domain"/>
    <property type="match status" value="3"/>
</dbReference>
<feature type="domain" description="DYW" evidence="3">
    <location>
        <begin position="502"/>
        <end position="594"/>
    </location>
</feature>
<evidence type="ECO:0000313" key="4">
    <source>
        <dbReference type="EMBL" id="KAK1276011.1"/>
    </source>
</evidence>
<dbReference type="PANTHER" id="PTHR47926:SF470">
    <property type="entry name" value="DYW DOMAIN-CONTAINING PROTEIN"/>
    <property type="match status" value="1"/>
</dbReference>
<reference evidence="4" key="2">
    <citation type="submission" date="2023-06" db="EMBL/GenBank/DDBJ databases">
        <authorList>
            <person name="Ma L."/>
            <person name="Liu K.-W."/>
            <person name="Li Z."/>
            <person name="Hsiao Y.-Y."/>
            <person name="Qi Y."/>
            <person name="Fu T."/>
            <person name="Tang G."/>
            <person name="Zhang D."/>
            <person name="Sun W.-H."/>
            <person name="Liu D.-K."/>
            <person name="Li Y."/>
            <person name="Chen G.-Z."/>
            <person name="Liu X.-D."/>
            <person name="Liao X.-Y."/>
            <person name="Jiang Y.-T."/>
            <person name="Yu X."/>
            <person name="Hao Y."/>
            <person name="Huang J."/>
            <person name="Zhao X.-W."/>
            <person name="Ke S."/>
            <person name="Chen Y.-Y."/>
            <person name="Wu W.-L."/>
            <person name="Hsu J.-L."/>
            <person name="Lin Y.-F."/>
            <person name="Huang M.-D."/>
            <person name="Li C.-Y."/>
            <person name="Huang L."/>
            <person name="Wang Z.-W."/>
            <person name="Zhao X."/>
            <person name="Zhong W.-Y."/>
            <person name="Peng D.-H."/>
            <person name="Ahmad S."/>
            <person name="Lan S."/>
            <person name="Zhang J.-S."/>
            <person name="Tsai W.-C."/>
            <person name="Van De Peer Y."/>
            <person name="Liu Z.-J."/>
        </authorList>
    </citation>
    <scope>NUCLEOTIDE SEQUENCE</scope>
    <source>
        <strain evidence="4">SCP</strain>
        <tissue evidence="4">Leaves</tissue>
    </source>
</reference>
<dbReference type="InterPro" id="IPR011990">
    <property type="entry name" value="TPR-like_helical_dom_sf"/>
</dbReference>
<evidence type="ECO:0000313" key="5">
    <source>
        <dbReference type="Proteomes" id="UP001179952"/>
    </source>
</evidence>
<dbReference type="NCBIfam" id="TIGR00756">
    <property type="entry name" value="PPR"/>
    <property type="match status" value="3"/>
</dbReference>
<evidence type="ECO:0000259" key="3">
    <source>
        <dbReference type="Pfam" id="PF14432"/>
    </source>
</evidence>
<feature type="repeat" description="PPR" evidence="2">
    <location>
        <begin position="186"/>
        <end position="220"/>
    </location>
</feature>
<dbReference type="PROSITE" id="PS51375">
    <property type="entry name" value="PPR"/>
    <property type="match status" value="3"/>
</dbReference>
<keyword evidence="1" id="KW-0677">Repeat</keyword>
<feature type="repeat" description="PPR" evidence="2">
    <location>
        <begin position="85"/>
        <end position="119"/>
    </location>
</feature>
<dbReference type="Pfam" id="PF14432">
    <property type="entry name" value="DYW_deaminase"/>
    <property type="match status" value="1"/>
</dbReference>
<dbReference type="Pfam" id="PF20431">
    <property type="entry name" value="E_motif"/>
    <property type="match status" value="1"/>
</dbReference>
<proteinExistence type="predicted"/>